<comment type="subcellular location">
    <subcellularLocation>
        <location evidence="1">Cell inner membrane</location>
        <topology evidence="1">Single-pass membrane protein</topology>
        <orientation evidence="1">Periplasmic side</orientation>
    </subcellularLocation>
</comment>
<keyword evidence="3" id="KW-0813">Transport</keyword>
<evidence type="ECO:0000256" key="6">
    <source>
        <dbReference type="ARBA" id="ARBA00022692"/>
    </source>
</evidence>
<evidence type="ECO:0000256" key="2">
    <source>
        <dbReference type="ARBA" id="ARBA00006555"/>
    </source>
</evidence>
<keyword evidence="6 11" id="KW-0812">Transmembrane</keyword>
<dbReference type="NCBIfam" id="TIGR01352">
    <property type="entry name" value="tonB_Cterm"/>
    <property type="match status" value="1"/>
</dbReference>
<feature type="domain" description="TonB C-terminal" evidence="12">
    <location>
        <begin position="207"/>
        <end position="298"/>
    </location>
</feature>
<comment type="caution">
    <text evidence="13">The sequence shown here is derived from an EMBL/GenBank/DDBJ whole genome shotgun (WGS) entry which is preliminary data.</text>
</comment>
<evidence type="ECO:0000256" key="3">
    <source>
        <dbReference type="ARBA" id="ARBA00022448"/>
    </source>
</evidence>
<gene>
    <name evidence="13" type="ORF">DRP53_00500</name>
</gene>
<evidence type="ECO:0000313" key="14">
    <source>
        <dbReference type="Proteomes" id="UP000268469"/>
    </source>
</evidence>
<evidence type="ECO:0000256" key="11">
    <source>
        <dbReference type="SAM" id="Phobius"/>
    </source>
</evidence>
<evidence type="ECO:0000256" key="8">
    <source>
        <dbReference type="ARBA" id="ARBA00022989"/>
    </source>
</evidence>
<dbReference type="PANTHER" id="PTHR33446">
    <property type="entry name" value="PROTEIN TONB-RELATED"/>
    <property type="match status" value="1"/>
</dbReference>
<feature type="compositionally biased region" description="Gly residues" evidence="10">
    <location>
        <begin position="148"/>
        <end position="157"/>
    </location>
</feature>
<dbReference type="EMBL" id="QNBE01000003">
    <property type="protein sequence ID" value="RKX71698.1"/>
    <property type="molecule type" value="Genomic_DNA"/>
</dbReference>
<name>A0A660SLL8_UNCW3</name>
<keyword evidence="7" id="KW-0653">Protein transport</keyword>
<evidence type="ECO:0000256" key="7">
    <source>
        <dbReference type="ARBA" id="ARBA00022927"/>
    </source>
</evidence>
<evidence type="ECO:0000256" key="1">
    <source>
        <dbReference type="ARBA" id="ARBA00004383"/>
    </source>
</evidence>
<proteinExistence type="inferred from homology"/>
<keyword evidence="9 11" id="KW-0472">Membrane</keyword>
<sequence>MFGDRRLNLSLLISILFHIGLFFLLSGSKSELKRYEEIHEVTFVDQTYKPQVAKVIKKGSVWGALREAYESQELAGAPPAPPSAEAPIDLTARLDRTQAQINLDQVEVGGSDMMDVIRIADRAAGGMRTTEEILAQKPIELSRNLPRGAGGGGGLPGLPGLETERPQIRIEHKPPPVRTQPTEIDISEAIPTKIRSAGPGTQISVAGPIANRRILKKVLPDYPAWALRQGISGTTVIRLEVYPDGRVKSSMLVEVSSGYPELDQAVINALRKWRFEPLPPSVKREIQWGIITFKFVLS</sequence>
<comment type="similarity">
    <text evidence="2">Belongs to the TonB family.</text>
</comment>
<dbReference type="InterPro" id="IPR051045">
    <property type="entry name" value="TonB-dependent_transducer"/>
</dbReference>
<evidence type="ECO:0000256" key="9">
    <source>
        <dbReference type="ARBA" id="ARBA00023136"/>
    </source>
</evidence>
<dbReference type="GO" id="GO:0055085">
    <property type="term" value="P:transmembrane transport"/>
    <property type="evidence" value="ECO:0007669"/>
    <property type="project" value="InterPro"/>
</dbReference>
<feature type="transmembrane region" description="Helical" evidence="11">
    <location>
        <begin position="6"/>
        <end position="25"/>
    </location>
</feature>
<dbReference type="GO" id="GO:0005886">
    <property type="term" value="C:plasma membrane"/>
    <property type="evidence" value="ECO:0007669"/>
    <property type="project" value="UniProtKB-SubCell"/>
</dbReference>
<dbReference type="Gene3D" id="3.30.1150.10">
    <property type="match status" value="1"/>
</dbReference>
<keyword evidence="4" id="KW-1003">Cell membrane</keyword>
<keyword evidence="8 11" id="KW-1133">Transmembrane helix</keyword>
<evidence type="ECO:0000313" key="13">
    <source>
        <dbReference type="EMBL" id="RKX71698.1"/>
    </source>
</evidence>
<dbReference type="InterPro" id="IPR037682">
    <property type="entry name" value="TonB_C"/>
</dbReference>
<dbReference type="GO" id="GO:0015031">
    <property type="term" value="P:protein transport"/>
    <property type="evidence" value="ECO:0007669"/>
    <property type="project" value="UniProtKB-KW"/>
</dbReference>
<evidence type="ECO:0000259" key="12">
    <source>
        <dbReference type="PROSITE" id="PS52015"/>
    </source>
</evidence>
<feature type="region of interest" description="Disordered" evidence="10">
    <location>
        <begin position="143"/>
        <end position="162"/>
    </location>
</feature>
<protein>
    <recommendedName>
        <fullName evidence="12">TonB C-terminal domain-containing protein</fullName>
    </recommendedName>
</protein>
<reference evidence="13 14" key="1">
    <citation type="submission" date="2018-06" db="EMBL/GenBank/DDBJ databases">
        <title>Extensive metabolic versatility and redundancy in microbially diverse, dynamic hydrothermal sediments.</title>
        <authorList>
            <person name="Dombrowski N."/>
            <person name="Teske A."/>
            <person name="Baker B.J."/>
        </authorList>
    </citation>
    <scope>NUCLEOTIDE SEQUENCE [LARGE SCALE GENOMIC DNA]</scope>
    <source>
        <strain evidence="13">B36_G15</strain>
    </source>
</reference>
<organism evidence="13 14">
    <name type="scientific">candidate division WOR-3 bacterium</name>
    <dbReference type="NCBI Taxonomy" id="2052148"/>
    <lineage>
        <taxon>Bacteria</taxon>
        <taxon>Bacteria division WOR-3</taxon>
    </lineage>
</organism>
<dbReference type="SUPFAM" id="SSF74653">
    <property type="entry name" value="TolA/TonB C-terminal domain"/>
    <property type="match status" value="1"/>
</dbReference>
<keyword evidence="5" id="KW-0997">Cell inner membrane</keyword>
<dbReference type="AlphaFoldDB" id="A0A660SLL8"/>
<accession>A0A660SLL8</accession>
<evidence type="ECO:0000256" key="10">
    <source>
        <dbReference type="SAM" id="MobiDB-lite"/>
    </source>
</evidence>
<dbReference type="PROSITE" id="PS52015">
    <property type="entry name" value="TONB_CTD"/>
    <property type="match status" value="1"/>
</dbReference>
<dbReference type="Pfam" id="PF03544">
    <property type="entry name" value="TonB_C"/>
    <property type="match status" value="1"/>
</dbReference>
<dbReference type="Proteomes" id="UP000268469">
    <property type="component" value="Unassembled WGS sequence"/>
</dbReference>
<evidence type="ECO:0000256" key="4">
    <source>
        <dbReference type="ARBA" id="ARBA00022475"/>
    </source>
</evidence>
<dbReference type="InterPro" id="IPR006260">
    <property type="entry name" value="TonB/TolA_C"/>
</dbReference>
<evidence type="ECO:0000256" key="5">
    <source>
        <dbReference type="ARBA" id="ARBA00022519"/>
    </source>
</evidence>